<dbReference type="PANTHER" id="PTHR34704:SF2">
    <property type="entry name" value="ATPASE"/>
    <property type="match status" value="1"/>
</dbReference>
<comment type="caution">
    <text evidence="2">The sequence shown here is derived from an EMBL/GenBank/DDBJ whole genome shotgun (WGS) entry which is preliminary data.</text>
</comment>
<dbReference type="RefSeq" id="WP_189241934.1">
    <property type="nucleotide sequence ID" value="NZ_BMQP01000006.1"/>
</dbReference>
<dbReference type="Proteomes" id="UP000655044">
    <property type="component" value="Unassembled WGS sequence"/>
</dbReference>
<dbReference type="AlphaFoldDB" id="A0A8J3RX85"/>
<evidence type="ECO:0000313" key="3">
    <source>
        <dbReference type="Proteomes" id="UP000655044"/>
    </source>
</evidence>
<reference evidence="2" key="1">
    <citation type="submission" date="2021-01" db="EMBL/GenBank/DDBJ databases">
        <title>Whole genome shotgun sequence of Planobispora rosea NBRC 15558.</title>
        <authorList>
            <person name="Komaki H."/>
            <person name="Tamura T."/>
        </authorList>
    </citation>
    <scope>NUCLEOTIDE SEQUENCE</scope>
    <source>
        <strain evidence="2">NBRC 15558</strain>
    </source>
</reference>
<gene>
    <name evidence="2" type="ORF">Pro02_31690</name>
</gene>
<name>A0A8J3RX85_PLARO</name>
<dbReference type="PANTHER" id="PTHR34704">
    <property type="entry name" value="ATPASE"/>
    <property type="match status" value="1"/>
</dbReference>
<protein>
    <submittedName>
        <fullName evidence="2">ATPase AAA</fullName>
    </submittedName>
</protein>
<dbReference type="InterPro" id="IPR011579">
    <property type="entry name" value="ATPase_dom"/>
</dbReference>
<dbReference type="Pfam" id="PF01637">
    <property type="entry name" value="ATPase_2"/>
    <property type="match status" value="1"/>
</dbReference>
<keyword evidence="3" id="KW-1185">Reference proteome</keyword>
<dbReference type="GO" id="GO:0005524">
    <property type="term" value="F:ATP binding"/>
    <property type="evidence" value="ECO:0007669"/>
    <property type="project" value="InterPro"/>
</dbReference>
<accession>A0A8J3RX85</accession>
<proteinExistence type="predicted"/>
<organism evidence="2 3">
    <name type="scientific">Planobispora rosea</name>
    <dbReference type="NCBI Taxonomy" id="35762"/>
    <lineage>
        <taxon>Bacteria</taxon>
        <taxon>Bacillati</taxon>
        <taxon>Actinomycetota</taxon>
        <taxon>Actinomycetes</taxon>
        <taxon>Streptosporangiales</taxon>
        <taxon>Streptosporangiaceae</taxon>
        <taxon>Planobispora</taxon>
    </lineage>
</organism>
<dbReference type="Gene3D" id="3.40.50.300">
    <property type="entry name" value="P-loop containing nucleotide triphosphate hydrolases"/>
    <property type="match status" value="1"/>
</dbReference>
<sequence length="478" mass="52884">MLTKPDRIFDREFEWRHLSAFVERGRDTVQLGVVSGRRRQGKTFLLEALASETGGFYFGATQATEAESLRLFSAALQDYAKSPVRLRFADWDEAIRHLFTVAGDIGRPIVIDEFPYLSKVSPALPSIIQREVDRAISQGGRLALLLCGSAMSVMGGLLAGSAPLRGRATLELVVKPFDYPLAAGYWKIGDPALAARVHAVVGGTPAYLRFLNGDIPESMDDFDEWVLRTVLDPGTPLFREARYLLEEETDIRDSALYHSVLAAVAAGDNTRGGIASYIGRKAADIGHHLNVLEDNCLLRREPDVFRAGRSVYRVAEPLISFYQVIMRPQWGLLESGRAAAVWTDARPRFHSQIMGPHFEELCRRFALVEPVFGGLPGEVGAGALTDHAYRTQIQVDVAVFAPAVPGEPRRVMSIGEVKWGDVMGARHVERLRRARDLLAEKGYDTRETVLACYSGAGFDPAFHPEDDVRMIGLPELYS</sequence>
<evidence type="ECO:0000259" key="1">
    <source>
        <dbReference type="Pfam" id="PF01637"/>
    </source>
</evidence>
<dbReference type="SUPFAM" id="SSF52540">
    <property type="entry name" value="P-loop containing nucleoside triphosphate hydrolases"/>
    <property type="match status" value="1"/>
</dbReference>
<feature type="domain" description="ATPase" evidence="1">
    <location>
        <begin position="9"/>
        <end position="180"/>
    </location>
</feature>
<evidence type="ECO:0000313" key="2">
    <source>
        <dbReference type="EMBL" id="GIH84761.1"/>
    </source>
</evidence>
<dbReference type="InterPro" id="IPR027417">
    <property type="entry name" value="P-loop_NTPase"/>
</dbReference>
<dbReference type="EMBL" id="BOOI01000026">
    <property type="protein sequence ID" value="GIH84761.1"/>
    <property type="molecule type" value="Genomic_DNA"/>
</dbReference>